<proteinExistence type="predicted"/>
<name>E6QRR9_9ZZZZ</name>
<accession>E6QRR9</accession>
<gene>
    <name evidence="1" type="ORF">CARN7_0691</name>
</gene>
<dbReference type="EMBL" id="CABR01000057">
    <property type="protein sequence ID" value="CBI09941.1"/>
    <property type="molecule type" value="Genomic_DNA"/>
</dbReference>
<protein>
    <submittedName>
        <fullName evidence="1">Uncharacterized protein</fullName>
    </submittedName>
</protein>
<organism evidence="1">
    <name type="scientific">mine drainage metagenome</name>
    <dbReference type="NCBI Taxonomy" id="410659"/>
    <lineage>
        <taxon>unclassified sequences</taxon>
        <taxon>metagenomes</taxon>
        <taxon>ecological metagenomes</taxon>
    </lineage>
</organism>
<reference evidence="1" key="1">
    <citation type="submission" date="2009-10" db="EMBL/GenBank/DDBJ databases">
        <title>Diversity of trophic interactions inside an arsenic-rich microbial ecosystem.</title>
        <authorList>
            <person name="Bertin P.N."/>
            <person name="Heinrich-Salmeron A."/>
            <person name="Pelletier E."/>
            <person name="Goulhen-Chollet F."/>
            <person name="Arsene-Ploetze F."/>
            <person name="Gallien S."/>
            <person name="Calteau A."/>
            <person name="Vallenet D."/>
            <person name="Casiot C."/>
            <person name="Chane-Woon-Ming B."/>
            <person name="Giloteaux L."/>
            <person name="Barakat M."/>
            <person name="Bonnefoy V."/>
            <person name="Bruneel O."/>
            <person name="Chandler M."/>
            <person name="Cleiss J."/>
            <person name="Duran R."/>
            <person name="Elbaz-Poulichet F."/>
            <person name="Fonknechten N."/>
            <person name="Lauga B."/>
            <person name="Mornico D."/>
            <person name="Ortet P."/>
            <person name="Schaeffer C."/>
            <person name="Siguier P."/>
            <person name="Alexander Thil Smith A."/>
            <person name="Van Dorsselaer A."/>
            <person name="Weissenbach J."/>
            <person name="Medigue C."/>
            <person name="Le Paslier D."/>
        </authorList>
    </citation>
    <scope>NUCLEOTIDE SEQUENCE</scope>
</reference>
<comment type="caution">
    <text evidence="1">The sequence shown here is derived from an EMBL/GenBank/DDBJ whole genome shotgun (WGS) entry which is preliminary data.</text>
</comment>
<evidence type="ECO:0000313" key="1">
    <source>
        <dbReference type="EMBL" id="CBI09941.1"/>
    </source>
</evidence>
<dbReference type="AlphaFoldDB" id="E6QRR9"/>
<sequence>MGVYRIRLSPLMSNSRANLQDLYLLVIYYLVTDIGCGCLEKKHRRDVRFVGFVTEVQANETMRCTASPV</sequence>